<dbReference type="Pfam" id="PF10127">
    <property type="entry name" value="RlaP"/>
    <property type="match status" value="1"/>
</dbReference>
<gene>
    <name evidence="1" type="ORF">ACFPM7_09095</name>
</gene>
<keyword evidence="2" id="KW-1185">Reference proteome</keyword>
<dbReference type="PANTHER" id="PTHR34817:SF2">
    <property type="entry name" value="NUCLEOTIDYLTRANSFERASE"/>
    <property type="match status" value="1"/>
</dbReference>
<reference evidence="2" key="1">
    <citation type="journal article" date="2019" name="Int. J. Syst. Evol. Microbiol.">
        <title>The Global Catalogue of Microorganisms (GCM) 10K type strain sequencing project: providing services to taxonomists for standard genome sequencing and annotation.</title>
        <authorList>
            <consortium name="The Broad Institute Genomics Platform"/>
            <consortium name="The Broad Institute Genome Sequencing Center for Infectious Disease"/>
            <person name="Wu L."/>
            <person name="Ma J."/>
        </authorList>
    </citation>
    <scope>NUCLEOTIDE SEQUENCE [LARGE SCALE GENOMIC DNA]</scope>
    <source>
        <strain evidence="2">CCUG 59778</strain>
    </source>
</reference>
<dbReference type="PANTHER" id="PTHR34817">
    <property type="entry name" value="NUCLEOTIDYLTRANSFERASE"/>
    <property type="match status" value="1"/>
</dbReference>
<sequence>MRTTILLTVVGSQAYGLAGPESDVDMRGVYVPPTEAFWRFDKPPTSVTGPEPERLDWEVEHFCALALRANPTVLEALASPLVRACTPVGAELRGLLPAFLSRRAADTFAHTARRQLGRALVPERPKLKQLMHVIRLTEVALRLVRTGELSLLAEDRDALLAVRSGETPLPESVARARSLLTDLAAADSGPLPAAPDRAVVQDWLVTVRRRFLP</sequence>
<dbReference type="InterPro" id="IPR018775">
    <property type="entry name" value="RlaP"/>
</dbReference>
<dbReference type="Proteomes" id="UP001596157">
    <property type="component" value="Unassembled WGS sequence"/>
</dbReference>
<accession>A0ABW0EII9</accession>
<proteinExistence type="predicted"/>
<dbReference type="EMBL" id="JBHSKF010000003">
    <property type="protein sequence ID" value="MFC5287202.1"/>
    <property type="molecule type" value="Genomic_DNA"/>
</dbReference>
<protein>
    <submittedName>
        <fullName evidence="1">DNA polymerase beta superfamily protein</fullName>
    </submittedName>
</protein>
<comment type="caution">
    <text evidence="1">The sequence shown here is derived from an EMBL/GenBank/DDBJ whole genome shotgun (WGS) entry which is preliminary data.</text>
</comment>
<dbReference type="RefSeq" id="WP_378245899.1">
    <property type="nucleotide sequence ID" value="NZ_JBHSKF010000003.1"/>
</dbReference>
<organism evidence="1 2">
    <name type="scientific">Actinokineospora guangxiensis</name>
    <dbReference type="NCBI Taxonomy" id="1490288"/>
    <lineage>
        <taxon>Bacteria</taxon>
        <taxon>Bacillati</taxon>
        <taxon>Actinomycetota</taxon>
        <taxon>Actinomycetes</taxon>
        <taxon>Pseudonocardiales</taxon>
        <taxon>Pseudonocardiaceae</taxon>
        <taxon>Actinokineospora</taxon>
    </lineage>
</organism>
<evidence type="ECO:0000313" key="1">
    <source>
        <dbReference type="EMBL" id="MFC5287202.1"/>
    </source>
</evidence>
<evidence type="ECO:0000313" key="2">
    <source>
        <dbReference type="Proteomes" id="UP001596157"/>
    </source>
</evidence>
<name>A0ABW0EII9_9PSEU</name>